<reference evidence="2" key="1">
    <citation type="journal article" date="2019" name="Int. J. Syst. Evol. Microbiol.">
        <title>The Global Catalogue of Microorganisms (GCM) 10K type strain sequencing project: providing services to taxonomists for standard genome sequencing and annotation.</title>
        <authorList>
            <consortium name="The Broad Institute Genomics Platform"/>
            <consortium name="The Broad Institute Genome Sequencing Center for Infectious Disease"/>
            <person name="Wu L."/>
            <person name="Ma J."/>
        </authorList>
    </citation>
    <scope>NUCLEOTIDE SEQUENCE [LARGE SCALE GENOMIC DNA]</scope>
    <source>
        <strain evidence="2">JCM 17939</strain>
    </source>
</reference>
<dbReference type="SUPFAM" id="SSF51182">
    <property type="entry name" value="RmlC-like cupins"/>
    <property type="match status" value="1"/>
</dbReference>
<comment type="caution">
    <text evidence="1">The sequence shown here is derived from an EMBL/GenBank/DDBJ whole genome shotgun (WGS) entry which is preliminary data.</text>
</comment>
<accession>A0ABP8UBZ0</accession>
<dbReference type="InterPro" id="IPR011051">
    <property type="entry name" value="RmlC_Cupin_sf"/>
</dbReference>
<sequence length="207" mass="22344">MTSTSAMAMTLWPTPVYEADLNGLGAGQMNPQLRDLILQAEAKANHTFGVISAAKTATDLLTWQHPAVDWLKARIRDAIDAMNRDVLEHVADLNTHPVKAEAWAVVYRAGGSHREHTHHDSVYSGVYYVQTGGVGEQGGGRLQLLDPRPAAIARSASSGVTTIRPRPGMMVAFPSWLPHSVQATLPTETAPRICIAWNAGYPEESAA</sequence>
<name>A0ABP8UBZ0_9ACTN</name>
<dbReference type="RefSeq" id="WP_345432054.1">
    <property type="nucleotide sequence ID" value="NZ_BAABHK010000004.1"/>
</dbReference>
<dbReference type="Gene3D" id="2.60.120.620">
    <property type="entry name" value="q2cbj1_9rhob like domain"/>
    <property type="match status" value="1"/>
</dbReference>
<proteinExistence type="predicted"/>
<evidence type="ECO:0000313" key="1">
    <source>
        <dbReference type="EMBL" id="GAA4626828.1"/>
    </source>
</evidence>
<keyword evidence="2" id="KW-1185">Reference proteome</keyword>
<organism evidence="1 2">
    <name type="scientific">Actinoallomurus vinaceus</name>
    <dbReference type="NCBI Taxonomy" id="1080074"/>
    <lineage>
        <taxon>Bacteria</taxon>
        <taxon>Bacillati</taxon>
        <taxon>Actinomycetota</taxon>
        <taxon>Actinomycetes</taxon>
        <taxon>Streptosporangiales</taxon>
        <taxon>Thermomonosporaceae</taxon>
        <taxon>Actinoallomurus</taxon>
    </lineage>
</organism>
<dbReference type="InterPro" id="IPR012668">
    <property type="entry name" value="CHP02466"/>
</dbReference>
<dbReference type="NCBIfam" id="TIGR02466">
    <property type="entry name" value="TIGR02466 family protein"/>
    <property type="match status" value="1"/>
</dbReference>
<dbReference type="EMBL" id="BAABHK010000004">
    <property type="protein sequence ID" value="GAA4626828.1"/>
    <property type="molecule type" value="Genomic_DNA"/>
</dbReference>
<dbReference type="Proteomes" id="UP001501442">
    <property type="component" value="Unassembled WGS sequence"/>
</dbReference>
<evidence type="ECO:0000313" key="2">
    <source>
        <dbReference type="Proteomes" id="UP001501442"/>
    </source>
</evidence>
<gene>
    <name evidence="1" type="ORF">GCM10023196_036670</name>
</gene>
<evidence type="ECO:0008006" key="3">
    <source>
        <dbReference type="Google" id="ProtNLM"/>
    </source>
</evidence>
<dbReference type="Pfam" id="PF13759">
    <property type="entry name" value="2OG-FeII_Oxy_5"/>
    <property type="match status" value="1"/>
</dbReference>
<protein>
    <recommendedName>
        <fullName evidence="3">2OG-Fe(II) oxygenase</fullName>
    </recommendedName>
</protein>